<organism evidence="6 7">
    <name type="scientific">Faunimonas pinastri</name>
    <dbReference type="NCBI Taxonomy" id="1855383"/>
    <lineage>
        <taxon>Bacteria</taxon>
        <taxon>Pseudomonadati</taxon>
        <taxon>Pseudomonadota</taxon>
        <taxon>Alphaproteobacteria</taxon>
        <taxon>Hyphomicrobiales</taxon>
        <taxon>Afifellaceae</taxon>
        <taxon>Faunimonas</taxon>
    </lineage>
</organism>
<evidence type="ECO:0000259" key="5">
    <source>
        <dbReference type="Pfam" id="PF08240"/>
    </source>
</evidence>
<sequence length="116" mass="12312">MNSAPLLIEDVPVPVPGPGEVLVKVLASGVCHTDLHAADGDWPVKPSPPFIPGHEVAGVGIQLGPGVTELRQGNMVGVAWLHDACMRCEYCETGWEFLCEHQHDTGYSCNGALPNT</sequence>
<keyword evidence="4" id="KW-0560">Oxidoreductase</keyword>
<evidence type="ECO:0000256" key="3">
    <source>
        <dbReference type="ARBA" id="ARBA00022833"/>
    </source>
</evidence>
<dbReference type="InterPro" id="IPR013154">
    <property type="entry name" value="ADH-like_N"/>
</dbReference>
<dbReference type="Gene3D" id="3.90.180.10">
    <property type="entry name" value="Medium-chain alcohol dehydrogenases, catalytic domain"/>
    <property type="match status" value="1"/>
</dbReference>
<dbReference type="PROSITE" id="PS00059">
    <property type="entry name" value="ADH_ZINC"/>
    <property type="match status" value="1"/>
</dbReference>
<reference evidence="6 7" key="1">
    <citation type="submission" date="2016-10" db="EMBL/GenBank/DDBJ databases">
        <authorList>
            <person name="de Groot N.N."/>
        </authorList>
    </citation>
    <scope>NUCLEOTIDE SEQUENCE [LARGE SCALE GENOMIC DNA]</scope>
    <source>
        <strain evidence="6 7">A52C2</strain>
    </source>
</reference>
<accession>A0A1H9C176</accession>
<dbReference type="GO" id="GO:0008270">
    <property type="term" value="F:zinc ion binding"/>
    <property type="evidence" value="ECO:0007669"/>
    <property type="project" value="InterPro"/>
</dbReference>
<evidence type="ECO:0000313" key="6">
    <source>
        <dbReference type="EMBL" id="SEP95005.1"/>
    </source>
</evidence>
<name>A0A1H9C176_9HYPH</name>
<dbReference type="EMBL" id="FOFG01000002">
    <property type="protein sequence ID" value="SEP95005.1"/>
    <property type="molecule type" value="Genomic_DNA"/>
</dbReference>
<dbReference type="SUPFAM" id="SSF50129">
    <property type="entry name" value="GroES-like"/>
    <property type="match status" value="1"/>
</dbReference>
<dbReference type="InterPro" id="IPR002328">
    <property type="entry name" value="ADH_Zn_CS"/>
</dbReference>
<evidence type="ECO:0000256" key="2">
    <source>
        <dbReference type="ARBA" id="ARBA00022723"/>
    </source>
</evidence>
<comment type="cofactor">
    <cofactor evidence="1">
        <name>Zn(2+)</name>
        <dbReference type="ChEBI" id="CHEBI:29105"/>
    </cofactor>
</comment>
<dbReference type="InterPro" id="IPR011032">
    <property type="entry name" value="GroES-like_sf"/>
</dbReference>
<proteinExistence type="predicted"/>
<dbReference type="STRING" id="1855383.SAMN05216548_10228"/>
<keyword evidence="2" id="KW-0479">Metal-binding</keyword>
<dbReference type="PANTHER" id="PTHR42940:SF8">
    <property type="entry name" value="VACUOLAR PROTEIN SORTING-ASSOCIATED PROTEIN 11"/>
    <property type="match status" value="1"/>
</dbReference>
<dbReference type="Proteomes" id="UP000199647">
    <property type="component" value="Unassembled WGS sequence"/>
</dbReference>
<protein>
    <submittedName>
        <fullName evidence="6">Alcohol dehydrogenase, propanol-preferring</fullName>
    </submittedName>
</protein>
<keyword evidence="3" id="KW-0862">Zinc</keyword>
<keyword evidence="7" id="KW-1185">Reference proteome</keyword>
<dbReference type="PANTHER" id="PTHR42940">
    <property type="entry name" value="ALCOHOL DEHYDROGENASE 1-RELATED"/>
    <property type="match status" value="1"/>
</dbReference>
<dbReference type="Pfam" id="PF08240">
    <property type="entry name" value="ADH_N"/>
    <property type="match status" value="1"/>
</dbReference>
<evidence type="ECO:0000313" key="7">
    <source>
        <dbReference type="Proteomes" id="UP000199647"/>
    </source>
</evidence>
<feature type="domain" description="Alcohol dehydrogenase-like N-terminal" evidence="5">
    <location>
        <begin position="17"/>
        <end position="111"/>
    </location>
</feature>
<dbReference type="GO" id="GO:0016491">
    <property type="term" value="F:oxidoreductase activity"/>
    <property type="evidence" value="ECO:0007669"/>
    <property type="project" value="UniProtKB-KW"/>
</dbReference>
<dbReference type="AlphaFoldDB" id="A0A1H9C176"/>
<gene>
    <name evidence="6" type="ORF">SAMN05216548_10228</name>
</gene>
<evidence type="ECO:0000256" key="4">
    <source>
        <dbReference type="ARBA" id="ARBA00023002"/>
    </source>
</evidence>
<evidence type="ECO:0000256" key="1">
    <source>
        <dbReference type="ARBA" id="ARBA00001947"/>
    </source>
</evidence>